<evidence type="ECO:0000313" key="1">
    <source>
        <dbReference type="EMBL" id="GAA3566091.1"/>
    </source>
</evidence>
<proteinExistence type="predicted"/>
<evidence type="ECO:0000313" key="2">
    <source>
        <dbReference type="Proteomes" id="UP001500707"/>
    </source>
</evidence>
<keyword evidence="2" id="KW-1185">Reference proteome</keyword>
<reference evidence="2" key="1">
    <citation type="journal article" date="2019" name="Int. J. Syst. Evol. Microbiol.">
        <title>The Global Catalogue of Microorganisms (GCM) 10K type strain sequencing project: providing services to taxonomists for standard genome sequencing and annotation.</title>
        <authorList>
            <consortium name="The Broad Institute Genomics Platform"/>
            <consortium name="The Broad Institute Genome Sequencing Center for Infectious Disease"/>
            <person name="Wu L."/>
            <person name="Ma J."/>
        </authorList>
    </citation>
    <scope>NUCLEOTIDE SEQUENCE [LARGE SCALE GENOMIC DNA]</scope>
    <source>
        <strain evidence="2">JCM 17656</strain>
    </source>
</reference>
<protein>
    <submittedName>
        <fullName evidence="1">Uncharacterized protein</fullName>
    </submittedName>
</protein>
<accession>A0ABP6XJ38</accession>
<gene>
    <name evidence="1" type="ORF">GCM10022295_55220</name>
</gene>
<sequence>MTTAPTTAVAAAAAAKPRNAMVWENTQGASAQTTDTPAIADGGSILCKGGEWR</sequence>
<dbReference type="EMBL" id="BAABCE010000011">
    <property type="protein sequence ID" value="GAA3566091.1"/>
    <property type="molecule type" value="Genomic_DNA"/>
</dbReference>
<dbReference type="Proteomes" id="UP001500707">
    <property type="component" value="Unassembled WGS sequence"/>
</dbReference>
<organism evidence="1 2">
    <name type="scientific">Streptomyces osmaniensis</name>
    <dbReference type="NCBI Taxonomy" id="593134"/>
    <lineage>
        <taxon>Bacteria</taxon>
        <taxon>Bacillati</taxon>
        <taxon>Actinomycetota</taxon>
        <taxon>Actinomycetes</taxon>
        <taxon>Kitasatosporales</taxon>
        <taxon>Streptomycetaceae</taxon>
        <taxon>Streptomyces</taxon>
    </lineage>
</organism>
<name>A0ABP6XJ38_9ACTN</name>
<comment type="caution">
    <text evidence="1">The sequence shown here is derived from an EMBL/GenBank/DDBJ whole genome shotgun (WGS) entry which is preliminary data.</text>
</comment>